<feature type="DNA-binding region" description="H-T-H motif" evidence="4">
    <location>
        <begin position="26"/>
        <end position="45"/>
    </location>
</feature>
<dbReference type="SUPFAM" id="SSF48498">
    <property type="entry name" value="Tetracyclin repressor-like, C-terminal domain"/>
    <property type="match status" value="1"/>
</dbReference>
<evidence type="ECO:0000256" key="3">
    <source>
        <dbReference type="ARBA" id="ARBA00023163"/>
    </source>
</evidence>
<dbReference type="RefSeq" id="WP_344134454.1">
    <property type="nucleotide sequence ID" value="NZ_BAAALT010000136.1"/>
</dbReference>
<evidence type="ECO:0000313" key="6">
    <source>
        <dbReference type="EMBL" id="GAA1815524.1"/>
    </source>
</evidence>
<feature type="domain" description="HTH tetR-type" evidence="5">
    <location>
        <begin position="3"/>
        <end position="63"/>
    </location>
</feature>
<organism evidence="6 7">
    <name type="scientific">Luedemannella flava</name>
    <dbReference type="NCBI Taxonomy" id="349316"/>
    <lineage>
        <taxon>Bacteria</taxon>
        <taxon>Bacillati</taxon>
        <taxon>Actinomycetota</taxon>
        <taxon>Actinomycetes</taxon>
        <taxon>Micromonosporales</taxon>
        <taxon>Micromonosporaceae</taxon>
        <taxon>Luedemannella</taxon>
    </lineage>
</organism>
<evidence type="ECO:0000256" key="2">
    <source>
        <dbReference type="ARBA" id="ARBA00023125"/>
    </source>
</evidence>
<sequence length="197" mass="21137">MARDTRERIVAAARDLVHASSLAEVSTDEVCRAAGVHKGSLYHFFPSKEALGVAVLECNWALMRAMLDEAFGDDVPPLARIDRFVDRFAHRLAVMRQALGATPGCPLGGLVAELASHGDEARTQAARVLHAWTRYFADAVTEAKGRGEVGPAVEAPAAARRLLAHLQGLALLAMAYDDPQLVLDAKQAFRLLLATSG</sequence>
<keyword evidence="7" id="KW-1185">Reference proteome</keyword>
<keyword evidence="1" id="KW-0805">Transcription regulation</keyword>
<dbReference type="Proteomes" id="UP001500218">
    <property type="component" value="Unassembled WGS sequence"/>
</dbReference>
<dbReference type="InterPro" id="IPR011075">
    <property type="entry name" value="TetR_C"/>
</dbReference>
<keyword evidence="3" id="KW-0804">Transcription</keyword>
<dbReference type="InterPro" id="IPR036271">
    <property type="entry name" value="Tet_transcr_reg_TetR-rel_C_sf"/>
</dbReference>
<dbReference type="InterPro" id="IPR009057">
    <property type="entry name" value="Homeodomain-like_sf"/>
</dbReference>
<evidence type="ECO:0000256" key="4">
    <source>
        <dbReference type="PROSITE-ProRule" id="PRU00335"/>
    </source>
</evidence>
<evidence type="ECO:0000313" key="7">
    <source>
        <dbReference type="Proteomes" id="UP001500218"/>
    </source>
</evidence>
<dbReference type="Pfam" id="PF16925">
    <property type="entry name" value="TetR_C_13"/>
    <property type="match status" value="1"/>
</dbReference>
<accession>A0ABP4YGF9</accession>
<dbReference type="EMBL" id="BAAALT010000136">
    <property type="protein sequence ID" value="GAA1815524.1"/>
    <property type="molecule type" value="Genomic_DNA"/>
</dbReference>
<dbReference type="InterPro" id="IPR023772">
    <property type="entry name" value="DNA-bd_HTH_TetR-type_CS"/>
</dbReference>
<comment type="caution">
    <text evidence="6">The sequence shown here is derived from an EMBL/GenBank/DDBJ whole genome shotgun (WGS) entry which is preliminary data.</text>
</comment>
<name>A0ABP4YGF9_9ACTN</name>
<dbReference type="InterPro" id="IPR001647">
    <property type="entry name" value="HTH_TetR"/>
</dbReference>
<proteinExistence type="predicted"/>
<evidence type="ECO:0000256" key="1">
    <source>
        <dbReference type="ARBA" id="ARBA00023015"/>
    </source>
</evidence>
<dbReference type="PROSITE" id="PS50977">
    <property type="entry name" value="HTH_TETR_2"/>
    <property type="match status" value="1"/>
</dbReference>
<protein>
    <submittedName>
        <fullName evidence="6">TetR/AcrR family transcriptional regulator</fullName>
    </submittedName>
</protein>
<gene>
    <name evidence="6" type="ORF">GCM10009682_40550</name>
</gene>
<reference evidence="7" key="1">
    <citation type="journal article" date="2019" name="Int. J. Syst. Evol. Microbiol.">
        <title>The Global Catalogue of Microorganisms (GCM) 10K type strain sequencing project: providing services to taxonomists for standard genome sequencing and annotation.</title>
        <authorList>
            <consortium name="The Broad Institute Genomics Platform"/>
            <consortium name="The Broad Institute Genome Sequencing Center for Infectious Disease"/>
            <person name="Wu L."/>
            <person name="Ma J."/>
        </authorList>
    </citation>
    <scope>NUCLEOTIDE SEQUENCE [LARGE SCALE GENOMIC DNA]</scope>
    <source>
        <strain evidence="7">JCM 13250</strain>
    </source>
</reference>
<evidence type="ECO:0000259" key="5">
    <source>
        <dbReference type="PROSITE" id="PS50977"/>
    </source>
</evidence>
<dbReference type="SUPFAM" id="SSF46689">
    <property type="entry name" value="Homeodomain-like"/>
    <property type="match status" value="1"/>
</dbReference>
<dbReference type="PANTHER" id="PTHR47506">
    <property type="entry name" value="TRANSCRIPTIONAL REGULATORY PROTEIN"/>
    <property type="match status" value="1"/>
</dbReference>
<dbReference type="Pfam" id="PF00440">
    <property type="entry name" value="TetR_N"/>
    <property type="match status" value="1"/>
</dbReference>
<dbReference type="PRINTS" id="PR00455">
    <property type="entry name" value="HTHTETR"/>
</dbReference>
<dbReference type="PANTHER" id="PTHR47506:SF1">
    <property type="entry name" value="HTH-TYPE TRANSCRIPTIONAL REGULATOR YJDC"/>
    <property type="match status" value="1"/>
</dbReference>
<dbReference type="PROSITE" id="PS01081">
    <property type="entry name" value="HTH_TETR_1"/>
    <property type="match status" value="1"/>
</dbReference>
<dbReference type="Gene3D" id="1.10.357.10">
    <property type="entry name" value="Tetracycline Repressor, domain 2"/>
    <property type="match status" value="1"/>
</dbReference>
<keyword evidence="2 4" id="KW-0238">DNA-binding</keyword>